<organism evidence="1 2">
    <name type="scientific">Halalkalibacter wakoensis JCM 9140</name>
    <dbReference type="NCBI Taxonomy" id="1236970"/>
    <lineage>
        <taxon>Bacteria</taxon>
        <taxon>Bacillati</taxon>
        <taxon>Bacillota</taxon>
        <taxon>Bacilli</taxon>
        <taxon>Bacillales</taxon>
        <taxon>Bacillaceae</taxon>
        <taxon>Halalkalibacter</taxon>
    </lineage>
</organism>
<reference evidence="1" key="1">
    <citation type="journal article" date="2014" name="Genome Announc.">
        <title>Draft Genome Sequences of Three Alkaliphilic Bacillus Strains, Bacillus wakoensis JCM 9140T, Bacillus akibai JCM 9157T, and Bacillus hemicellulosilyticus JCM 9152T.</title>
        <authorList>
            <person name="Yuki M."/>
            <person name="Oshima K."/>
            <person name="Suda W."/>
            <person name="Oshida Y."/>
            <person name="Kitamura K."/>
            <person name="Iida T."/>
            <person name="Hattori M."/>
            <person name="Ohkuma M."/>
        </authorList>
    </citation>
    <scope>NUCLEOTIDE SEQUENCE [LARGE SCALE GENOMIC DNA]</scope>
    <source>
        <strain evidence="1">JCM 9140</strain>
    </source>
</reference>
<dbReference type="AlphaFoldDB" id="W4Q9B3"/>
<protein>
    <recommendedName>
        <fullName evidence="3">DUF1801 domain-containing protein</fullName>
    </recommendedName>
</protein>
<dbReference type="EMBL" id="BAUT01000074">
    <property type="protein sequence ID" value="GAE27969.1"/>
    <property type="molecule type" value="Genomic_DNA"/>
</dbReference>
<evidence type="ECO:0000313" key="2">
    <source>
        <dbReference type="Proteomes" id="UP000018890"/>
    </source>
</evidence>
<proteinExistence type="predicted"/>
<sequence>MDFQIIFDELKELLKEYEEYLDVKSDTVDHYYLDSIKVNPRNKKPIFFGAVQIKKNYVSFHLMPVYVFPELLNDISDSLKKRMQGKSCFNFKKVDNDLFGELKQLTKRGFVQYEEKELI</sequence>
<dbReference type="STRING" id="1236970.JCM9140_4138"/>
<gene>
    <name evidence="1" type="ORF">JCM9140_4138</name>
</gene>
<evidence type="ECO:0000313" key="1">
    <source>
        <dbReference type="EMBL" id="GAE27969.1"/>
    </source>
</evidence>
<accession>W4Q9B3</accession>
<dbReference type="RefSeq" id="WP_201769725.1">
    <property type="nucleotide sequence ID" value="NZ_BAUT01000074.1"/>
</dbReference>
<keyword evidence="2" id="KW-1185">Reference proteome</keyword>
<comment type="caution">
    <text evidence="1">The sequence shown here is derived from an EMBL/GenBank/DDBJ whole genome shotgun (WGS) entry which is preliminary data.</text>
</comment>
<name>W4Q9B3_9BACI</name>
<evidence type="ECO:0008006" key="3">
    <source>
        <dbReference type="Google" id="ProtNLM"/>
    </source>
</evidence>
<dbReference type="Proteomes" id="UP000018890">
    <property type="component" value="Unassembled WGS sequence"/>
</dbReference>